<dbReference type="SMART" id="SM00487">
    <property type="entry name" value="DEXDc"/>
    <property type="match status" value="1"/>
</dbReference>
<keyword evidence="17" id="KW-0175">Coiled coil</keyword>
<keyword evidence="9" id="KW-0408">Iron</keyword>
<evidence type="ECO:0000256" key="3">
    <source>
        <dbReference type="ARBA" id="ARBA00022723"/>
    </source>
</evidence>
<evidence type="ECO:0000256" key="7">
    <source>
        <dbReference type="ARBA" id="ARBA00022806"/>
    </source>
</evidence>
<gene>
    <name evidence="19" type="ORF">SAMN02745118_00269</name>
</gene>
<dbReference type="PROSITE" id="PS51193">
    <property type="entry name" value="HELICASE_ATP_BIND_2"/>
    <property type="match status" value="1"/>
</dbReference>
<keyword evidence="7 19" id="KW-0347">Helicase</keyword>
<proteinExistence type="inferred from homology"/>
<dbReference type="AlphaFoldDB" id="A0A1T4JNU3"/>
<comment type="catalytic activity">
    <reaction evidence="16">
        <text>ATP + H2O = ADP + phosphate + H(+)</text>
        <dbReference type="Rhea" id="RHEA:13065"/>
        <dbReference type="ChEBI" id="CHEBI:15377"/>
        <dbReference type="ChEBI" id="CHEBI:15378"/>
        <dbReference type="ChEBI" id="CHEBI:30616"/>
        <dbReference type="ChEBI" id="CHEBI:43474"/>
        <dbReference type="ChEBI" id="CHEBI:456216"/>
        <dbReference type="EC" id="5.6.2.3"/>
    </reaction>
</comment>
<accession>A0A1T4JNU3</accession>
<evidence type="ECO:0000256" key="14">
    <source>
        <dbReference type="ARBA" id="ARBA00038058"/>
    </source>
</evidence>
<evidence type="ECO:0000256" key="2">
    <source>
        <dbReference type="ARBA" id="ARBA00022485"/>
    </source>
</evidence>
<dbReference type="EMBL" id="FUWM01000003">
    <property type="protein sequence ID" value="SJZ31715.1"/>
    <property type="molecule type" value="Genomic_DNA"/>
</dbReference>
<evidence type="ECO:0000256" key="1">
    <source>
        <dbReference type="ARBA" id="ARBA00001966"/>
    </source>
</evidence>
<feature type="domain" description="Helicase ATP-binding" evidence="18">
    <location>
        <begin position="135"/>
        <end position="417"/>
    </location>
</feature>
<name>A0A1T4JNU3_9FIRM</name>
<dbReference type="InterPro" id="IPR045028">
    <property type="entry name" value="DinG/Rad3-like"/>
</dbReference>
<dbReference type="OrthoDB" id="9803913at2"/>
<dbReference type="PANTHER" id="PTHR11472">
    <property type="entry name" value="DNA REPAIR DEAD HELICASE RAD3/XP-D SUBFAMILY MEMBER"/>
    <property type="match status" value="1"/>
</dbReference>
<dbReference type="EC" id="5.6.2.3" evidence="15"/>
<evidence type="ECO:0000256" key="11">
    <source>
        <dbReference type="ARBA" id="ARBA00023125"/>
    </source>
</evidence>
<evidence type="ECO:0000256" key="13">
    <source>
        <dbReference type="ARBA" id="ARBA00023235"/>
    </source>
</evidence>
<keyword evidence="11" id="KW-0238">DNA-binding</keyword>
<dbReference type="Gene3D" id="3.40.50.300">
    <property type="entry name" value="P-loop containing nucleotide triphosphate hydrolases"/>
    <property type="match status" value="2"/>
</dbReference>
<keyword evidence="10" id="KW-0411">Iron-sulfur</keyword>
<dbReference type="InterPro" id="IPR020891">
    <property type="entry name" value="UPF0758_CS"/>
</dbReference>
<keyword evidence="13" id="KW-0413">Isomerase</keyword>
<keyword evidence="6" id="KW-0378">Hydrolase</keyword>
<dbReference type="InterPro" id="IPR014013">
    <property type="entry name" value="Helic_SF1/SF2_ATP-bd_DinG/Rad3"/>
</dbReference>
<evidence type="ECO:0000313" key="20">
    <source>
        <dbReference type="Proteomes" id="UP000190625"/>
    </source>
</evidence>
<dbReference type="GO" id="GO:0016818">
    <property type="term" value="F:hydrolase activity, acting on acid anhydrides, in phosphorus-containing anhydrides"/>
    <property type="evidence" value="ECO:0007669"/>
    <property type="project" value="InterPro"/>
</dbReference>
<dbReference type="InterPro" id="IPR014001">
    <property type="entry name" value="Helicase_ATP-bd"/>
</dbReference>
<dbReference type="STRING" id="142842.SAMN02745118_00269"/>
<evidence type="ECO:0000256" key="17">
    <source>
        <dbReference type="SAM" id="Coils"/>
    </source>
</evidence>
<protein>
    <recommendedName>
        <fullName evidence="15">DNA 5'-3' helicase</fullName>
        <ecNumber evidence="15">5.6.2.3</ecNumber>
    </recommendedName>
</protein>
<evidence type="ECO:0000313" key="19">
    <source>
        <dbReference type="EMBL" id="SJZ31715.1"/>
    </source>
</evidence>
<evidence type="ECO:0000256" key="8">
    <source>
        <dbReference type="ARBA" id="ARBA00022840"/>
    </source>
</evidence>
<keyword evidence="20" id="KW-1185">Reference proteome</keyword>
<dbReference type="Proteomes" id="UP000190625">
    <property type="component" value="Unassembled WGS sequence"/>
</dbReference>
<keyword evidence="5" id="KW-0227">DNA damage</keyword>
<dbReference type="InterPro" id="IPR010614">
    <property type="entry name" value="RAD3-like_helicase_DEAD"/>
</dbReference>
<dbReference type="Pfam" id="PF00270">
    <property type="entry name" value="DEAD"/>
    <property type="match status" value="1"/>
</dbReference>
<dbReference type="Pfam" id="PF13307">
    <property type="entry name" value="Helicase_C_2"/>
    <property type="match status" value="1"/>
</dbReference>
<comment type="similarity">
    <text evidence="14">Belongs to the helicase family. DinG subfamily.</text>
</comment>
<dbReference type="Pfam" id="PF06733">
    <property type="entry name" value="DEAD_2"/>
    <property type="match status" value="1"/>
</dbReference>
<dbReference type="SMART" id="SM00491">
    <property type="entry name" value="HELICc2"/>
    <property type="match status" value="1"/>
</dbReference>
<dbReference type="GO" id="GO:0046872">
    <property type="term" value="F:metal ion binding"/>
    <property type="evidence" value="ECO:0007669"/>
    <property type="project" value="UniProtKB-KW"/>
</dbReference>
<evidence type="ECO:0000256" key="9">
    <source>
        <dbReference type="ARBA" id="ARBA00023004"/>
    </source>
</evidence>
<feature type="coiled-coil region" evidence="17">
    <location>
        <begin position="448"/>
        <end position="511"/>
    </location>
</feature>
<dbReference type="GO" id="GO:0006281">
    <property type="term" value="P:DNA repair"/>
    <property type="evidence" value="ECO:0007669"/>
    <property type="project" value="UniProtKB-KW"/>
</dbReference>
<dbReference type="SUPFAM" id="SSF52540">
    <property type="entry name" value="P-loop containing nucleoside triphosphate hydrolases"/>
    <property type="match status" value="1"/>
</dbReference>
<dbReference type="GO" id="GO:0003677">
    <property type="term" value="F:DNA binding"/>
    <property type="evidence" value="ECO:0007669"/>
    <property type="project" value="UniProtKB-KW"/>
</dbReference>
<dbReference type="RefSeq" id="WP_078808793.1">
    <property type="nucleotide sequence ID" value="NZ_FUWM01000003.1"/>
</dbReference>
<evidence type="ECO:0000256" key="12">
    <source>
        <dbReference type="ARBA" id="ARBA00023204"/>
    </source>
</evidence>
<evidence type="ECO:0000256" key="15">
    <source>
        <dbReference type="ARBA" id="ARBA00044969"/>
    </source>
</evidence>
<dbReference type="InterPro" id="IPR011545">
    <property type="entry name" value="DEAD/DEAH_box_helicase_dom"/>
</dbReference>
<evidence type="ECO:0000259" key="18">
    <source>
        <dbReference type="PROSITE" id="PS51193"/>
    </source>
</evidence>
<dbReference type="SMART" id="SM00488">
    <property type="entry name" value="DEXDc2"/>
    <property type="match status" value="1"/>
</dbReference>
<dbReference type="InterPro" id="IPR027417">
    <property type="entry name" value="P-loop_NTPase"/>
</dbReference>
<evidence type="ECO:0000256" key="10">
    <source>
        <dbReference type="ARBA" id="ARBA00023014"/>
    </source>
</evidence>
<dbReference type="PROSITE" id="PS01302">
    <property type="entry name" value="UPF0758"/>
    <property type="match status" value="1"/>
</dbReference>
<evidence type="ECO:0000256" key="16">
    <source>
        <dbReference type="ARBA" id="ARBA00048954"/>
    </source>
</evidence>
<dbReference type="GO" id="GO:0051539">
    <property type="term" value="F:4 iron, 4 sulfur cluster binding"/>
    <property type="evidence" value="ECO:0007669"/>
    <property type="project" value="UniProtKB-KW"/>
</dbReference>
<organism evidence="19 20">
    <name type="scientific">Selenihalanaerobacter shriftii</name>
    <dbReference type="NCBI Taxonomy" id="142842"/>
    <lineage>
        <taxon>Bacteria</taxon>
        <taxon>Bacillati</taxon>
        <taxon>Bacillota</taxon>
        <taxon>Clostridia</taxon>
        <taxon>Halanaerobiales</taxon>
        <taxon>Halobacteroidaceae</taxon>
        <taxon>Selenihalanaerobacter</taxon>
    </lineage>
</organism>
<keyword evidence="8" id="KW-0067">ATP-binding</keyword>
<keyword evidence="4" id="KW-0547">Nucleotide-binding</keyword>
<comment type="cofactor">
    <cofactor evidence="1">
        <name>[4Fe-4S] cluster</name>
        <dbReference type="ChEBI" id="CHEBI:49883"/>
    </cofactor>
</comment>
<keyword evidence="3" id="KW-0479">Metal-binding</keyword>
<evidence type="ECO:0000256" key="4">
    <source>
        <dbReference type="ARBA" id="ARBA00022741"/>
    </source>
</evidence>
<keyword evidence="12" id="KW-0234">DNA repair</keyword>
<dbReference type="InterPro" id="IPR006554">
    <property type="entry name" value="Helicase-like_DEXD_c2"/>
</dbReference>
<reference evidence="20" key="1">
    <citation type="submission" date="2017-02" db="EMBL/GenBank/DDBJ databases">
        <authorList>
            <person name="Varghese N."/>
            <person name="Submissions S."/>
        </authorList>
    </citation>
    <scope>NUCLEOTIDE SEQUENCE [LARGE SCALE GENOMIC DNA]</scope>
    <source>
        <strain evidence="20">ATCC BAA-73</strain>
    </source>
</reference>
<evidence type="ECO:0000256" key="6">
    <source>
        <dbReference type="ARBA" id="ARBA00022801"/>
    </source>
</evidence>
<evidence type="ECO:0000256" key="5">
    <source>
        <dbReference type="ARBA" id="ARBA00022763"/>
    </source>
</evidence>
<keyword evidence="2" id="KW-0004">4Fe-4S</keyword>
<dbReference type="GO" id="GO:0005524">
    <property type="term" value="F:ATP binding"/>
    <property type="evidence" value="ECO:0007669"/>
    <property type="project" value="UniProtKB-KW"/>
</dbReference>
<dbReference type="PANTHER" id="PTHR11472:SF34">
    <property type="entry name" value="REGULATOR OF TELOMERE ELONGATION HELICASE 1"/>
    <property type="match status" value="1"/>
</dbReference>
<dbReference type="GO" id="GO:0043139">
    <property type="term" value="F:5'-3' DNA helicase activity"/>
    <property type="evidence" value="ECO:0007669"/>
    <property type="project" value="UniProtKB-EC"/>
</dbReference>
<sequence length="838" mass="96089">MLIEDYFTSKAQDKLKEKIKEVAGQEVYCIGRLTGEEPLINEIEVVARGNKVAVPAPATKLSPGEVMIHNHPSGNLSPSQPDLNLAAKFGAQGIGAIIINNKVDDLYVVVEPSLELEITDLDVEEISEIFVADNLLDQTLAQYEYRYQQQTMAEVISKAFNRRTHLLVEAGTGTGKSLAYLIPSIYWAVENDQKVVVSTNTINLQEQLIKKDIPLLKKALDIEFNAVLVKGRRNYVCLRKLYSLQELADQVLENKERESYLKLLDWANDAKTGCRSELVFQPEYSVWERVASESDTCLRSNCHHHGDCFFTKARLKSIKADILVVNHHLLFSDIAVRKEEGMDLEVAVLPKYKHVILDEAHNIEEVATSYLGDRLSKQHLLKFLHKLHPQKAKKGIQGFLMETRFKINQARDKIDKDFRIEIQRMIDNILQPQVLKTTDRANTFFNLLVEFKEQLESKEEKESKLRLKEEIIEVEEWQRIEDETENLLVAMNQLNRKLSGLQNKIELLADADIEDYEGLLVDLVSKIGRLKEMSKILDTVINENDSERVDWLDISRNSKDQVKCSLNSAPINISNEFRDNLLIEMDSIIFTSATLTIDKSFNYIRDRLGLDEDLVAELRTGDPFNYQEQAMLGIPTDLREPYSPEFTSQALNILKELLIENQGRSLVLFTSYGMLNQFYYKLKPQLEETKLSLYRQGEKSRHLLVKDFKQEMAPVIFGTASFWEGIDIPGEQLSSVIIVKLPFEVPTDPIIEAKVEELQDEGRNAFREYMLPRAVIKFKQGFGRLIRTNNDQGSVIVLDKRIITKRYGKNFINSIPQGCQIVVDKSSHLFKKIKEFKD</sequence>
<dbReference type="InterPro" id="IPR006555">
    <property type="entry name" value="ATP-dep_Helicase_C"/>
</dbReference>